<dbReference type="SUPFAM" id="SSF55729">
    <property type="entry name" value="Acyl-CoA N-acyltransferases (Nat)"/>
    <property type="match status" value="1"/>
</dbReference>
<name>A0ABM9DC33_9BACT</name>
<organism evidence="6 7">
    <name type="scientific">Trichlorobacter ammonificans</name>
    <dbReference type="NCBI Taxonomy" id="2916410"/>
    <lineage>
        <taxon>Bacteria</taxon>
        <taxon>Pseudomonadati</taxon>
        <taxon>Thermodesulfobacteriota</taxon>
        <taxon>Desulfuromonadia</taxon>
        <taxon>Geobacterales</taxon>
        <taxon>Geobacteraceae</taxon>
        <taxon>Trichlorobacter</taxon>
    </lineage>
</organism>
<keyword evidence="3 6" id="KW-0808">Transferase</keyword>
<dbReference type="InterPro" id="IPR000182">
    <property type="entry name" value="GNAT_dom"/>
</dbReference>
<comment type="similarity">
    <text evidence="1">Belongs to the acetyltransferase family. RimI subfamily.</text>
</comment>
<dbReference type="InterPro" id="IPR050680">
    <property type="entry name" value="YpeA/RimI_acetyltransf"/>
</dbReference>
<dbReference type="EC" id="2.3.1.-" evidence="6"/>
<proteinExistence type="inferred from homology"/>
<dbReference type="EMBL" id="OW150024">
    <property type="protein sequence ID" value="CAH2031921.1"/>
    <property type="molecule type" value="Genomic_DNA"/>
</dbReference>
<evidence type="ECO:0000313" key="6">
    <source>
        <dbReference type="EMBL" id="CAH2031921.1"/>
    </source>
</evidence>
<dbReference type="PANTHER" id="PTHR43420">
    <property type="entry name" value="ACETYLTRANSFERASE"/>
    <property type="match status" value="1"/>
</dbReference>
<dbReference type="PANTHER" id="PTHR43420:SF44">
    <property type="entry name" value="ACETYLTRANSFERASE YPEA"/>
    <property type="match status" value="1"/>
</dbReference>
<keyword evidence="4 6" id="KW-0012">Acyltransferase</keyword>
<dbReference type="Gene3D" id="3.40.630.30">
    <property type="match status" value="1"/>
</dbReference>
<gene>
    <name evidence="6" type="ORF">GEAMG1_2086</name>
</gene>
<accession>A0ABM9DC33</accession>
<protein>
    <submittedName>
        <fullName evidence="6">Ribosomal-protein-S18p-alanine acetyltransferase</fullName>
        <ecNumber evidence="6">2.3.1.-</ecNumber>
    </submittedName>
</protein>
<evidence type="ECO:0000259" key="5">
    <source>
        <dbReference type="PROSITE" id="PS51186"/>
    </source>
</evidence>
<sequence>MIAIRPMTEADLDAVLTIERDCFPRPWNRDHFLAELASPRAAAVVAVTEAGAIAGYLCLSVLLDEAEILDVAVLPTMQRSGIGALLLSWACREAAVRGAAVLRLEVRATSLPARALYERFGFVGAGLRKGYYEQGIDAVVMEKTLSEEDGAACSSRQ</sequence>
<dbReference type="InterPro" id="IPR006464">
    <property type="entry name" value="AcTrfase_RimI/Ard1"/>
</dbReference>
<evidence type="ECO:0000256" key="2">
    <source>
        <dbReference type="ARBA" id="ARBA00022490"/>
    </source>
</evidence>
<dbReference type="InterPro" id="IPR016181">
    <property type="entry name" value="Acyl_CoA_acyltransferase"/>
</dbReference>
<dbReference type="CDD" id="cd04301">
    <property type="entry name" value="NAT_SF"/>
    <property type="match status" value="1"/>
</dbReference>
<dbReference type="NCBIfam" id="TIGR01575">
    <property type="entry name" value="rimI"/>
    <property type="match status" value="1"/>
</dbReference>
<dbReference type="Proteomes" id="UP001295463">
    <property type="component" value="Chromosome"/>
</dbReference>
<evidence type="ECO:0000313" key="7">
    <source>
        <dbReference type="Proteomes" id="UP001295463"/>
    </source>
</evidence>
<keyword evidence="2" id="KW-0963">Cytoplasm</keyword>
<keyword evidence="7" id="KW-1185">Reference proteome</keyword>
<feature type="domain" description="N-acetyltransferase" evidence="5">
    <location>
        <begin position="2"/>
        <end position="146"/>
    </location>
</feature>
<evidence type="ECO:0000256" key="4">
    <source>
        <dbReference type="ARBA" id="ARBA00023315"/>
    </source>
</evidence>
<evidence type="ECO:0000256" key="1">
    <source>
        <dbReference type="ARBA" id="ARBA00005395"/>
    </source>
</evidence>
<dbReference type="Pfam" id="PF00583">
    <property type="entry name" value="Acetyltransf_1"/>
    <property type="match status" value="1"/>
</dbReference>
<reference evidence="6 7" key="1">
    <citation type="submission" date="2022-03" db="EMBL/GenBank/DDBJ databases">
        <authorList>
            <person name="Koch H."/>
        </authorList>
    </citation>
    <scope>NUCLEOTIDE SEQUENCE [LARGE SCALE GENOMIC DNA]</scope>
    <source>
        <strain evidence="6 7">G1</strain>
    </source>
</reference>
<dbReference type="GO" id="GO:0016746">
    <property type="term" value="F:acyltransferase activity"/>
    <property type="evidence" value="ECO:0007669"/>
    <property type="project" value="UniProtKB-KW"/>
</dbReference>
<evidence type="ECO:0000256" key="3">
    <source>
        <dbReference type="ARBA" id="ARBA00022679"/>
    </source>
</evidence>
<dbReference type="PROSITE" id="PS51186">
    <property type="entry name" value="GNAT"/>
    <property type="match status" value="1"/>
</dbReference>